<dbReference type="GO" id="GO:0005634">
    <property type="term" value="C:nucleus"/>
    <property type="evidence" value="ECO:0007669"/>
    <property type="project" value="TreeGrafter"/>
</dbReference>
<dbReference type="PANTHER" id="PTHR11361">
    <property type="entry name" value="DNA MISMATCH REPAIR PROTEIN MUTS FAMILY MEMBER"/>
    <property type="match status" value="1"/>
</dbReference>
<organism evidence="6 7">
    <name type="scientific">Serendipita vermifera MAFF 305830</name>
    <dbReference type="NCBI Taxonomy" id="933852"/>
    <lineage>
        <taxon>Eukaryota</taxon>
        <taxon>Fungi</taxon>
        <taxon>Dikarya</taxon>
        <taxon>Basidiomycota</taxon>
        <taxon>Agaricomycotina</taxon>
        <taxon>Agaricomycetes</taxon>
        <taxon>Sebacinales</taxon>
        <taxon>Serendipitaceae</taxon>
        <taxon>Serendipita</taxon>
    </lineage>
</organism>
<keyword evidence="4" id="KW-0238">DNA-binding</keyword>
<keyword evidence="2" id="KW-0547">Nucleotide-binding</keyword>
<evidence type="ECO:0000313" key="6">
    <source>
        <dbReference type="EMBL" id="KIM30048.1"/>
    </source>
</evidence>
<dbReference type="Gene3D" id="3.40.50.300">
    <property type="entry name" value="P-loop containing nucleotide triphosphate hydrolases"/>
    <property type="match status" value="1"/>
</dbReference>
<dbReference type="STRING" id="933852.A0A0C2WV46"/>
<proteinExistence type="inferred from homology"/>
<dbReference type="EMBL" id="KN824286">
    <property type="protein sequence ID" value="KIM30048.1"/>
    <property type="molecule type" value="Genomic_DNA"/>
</dbReference>
<dbReference type="InterPro" id="IPR007696">
    <property type="entry name" value="DNA_mismatch_repair_MutS_core"/>
</dbReference>
<reference evidence="7" key="2">
    <citation type="submission" date="2015-01" db="EMBL/GenBank/DDBJ databases">
        <title>Evolutionary Origins and Diversification of the Mycorrhizal Mutualists.</title>
        <authorList>
            <consortium name="DOE Joint Genome Institute"/>
            <consortium name="Mycorrhizal Genomics Consortium"/>
            <person name="Kohler A."/>
            <person name="Kuo A."/>
            <person name="Nagy L.G."/>
            <person name="Floudas D."/>
            <person name="Copeland A."/>
            <person name="Barry K.W."/>
            <person name="Cichocki N."/>
            <person name="Veneault-Fourrey C."/>
            <person name="LaButti K."/>
            <person name="Lindquist E.A."/>
            <person name="Lipzen A."/>
            <person name="Lundell T."/>
            <person name="Morin E."/>
            <person name="Murat C."/>
            <person name="Riley R."/>
            <person name="Ohm R."/>
            <person name="Sun H."/>
            <person name="Tunlid A."/>
            <person name="Henrissat B."/>
            <person name="Grigoriev I.V."/>
            <person name="Hibbett D.S."/>
            <person name="Martin F."/>
        </authorList>
    </citation>
    <scope>NUCLEOTIDE SEQUENCE [LARGE SCALE GENOMIC DNA]</scope>
    <source>
        <strain evidence="7">MAFF 305830</strain>
    </source>
</reference>
<dbReference type="GO" id="GO:0140664">
    <property type="term" value="F:ATP-dependent DNA damage sensor activity"/>
    <property type="evidence" value="ECO:0007669"/>
    <property type="project" value="InterPro"/>
</dbReference>
<dbReference type="PROSITE" id="PS00486">
    <property type="entry name" value="DNA_MISMATCH_REPAIR_2"/>
    <property type="match status" value="1"/>
</dbReference>
<evidence type="ECO:0000256" key="2">
    <source>
        <dbReference type="ARBA" id="ARBA00022741"/>
    </source>
</evidence>
<gene>
    <name evidence="6" type="ORF">M408DRAFT_100469</name>
</gene>
<dbReference type="GO" id="GO:0005524">
    <property type="term" value="F:ATP binding"/>
    <property type="evidence" value="ECO:0007669"/>
    <property type="project" value="UniProtKB-KW"/>
</dbReference>
<evidence type="ECO:0000259" key="5">
    <source>
        <dbReference type="PROSITE" id="PS00486"/>
    </source>
</evidence>
<evidence type="ECO:0000256" key="1">
    <source>
        <dbReference type="ARBA" id="ARBA00006271"/>
    </source>
</evidence>
<keyword evidence="7" id="KW-1185">Reference proteome</keyword>
<dbReference type="Pfam" id="PF00488">
    <property type="entry name" value="MutS_V"/>
    <property type="match status" value="1"/>
</dbReference>
<dbReference type="Pfam" id="PF05192">
    <property type="entry name" value="MutS_III"/>
    <property type="match status" value="1"/>
</dbReference>
<dbReference type="SMART" id="SM00534">
    <property type="entry name" value="MUTSac"/>
    <property type="match status" value="1"/>
</dbReference>
<dbReference type="AlphaFoldDB" id="A0A0C2WV46"/>
<dbReference type="InterPro" id="IPR000432">
    <property type="entry name" value="DNA_mismatch_repair_MutS_C"/>
</dbReference>
<dbReference type="SUPFAM" id="SSF52540">
    <property type="entry name" value="P-loop containing nucleoside triphosphate hydrolases"/>
    <property type="match status" value="1"/>
</dbReference>
<name>A0A0C2WV46_SERVB</name>
<reference evidence="6 7" key="1">
    <citation type="submission" date="2014-04" db="EMBL/GenBank/DDBJ databases">
        <authorList>
            <consortium name="DOE Joint Genome Institute"/>
            <person name="Kuo A."/>
            <person name="Zuccaro A."/>
            <person name="Kohler A."/>
            <person name="Nagy L.G."/>
            <person name="Floudas D."/>
            <person name="Copeland A."/>
            <person name="Barry K.W."/>
            <person name="Cichocki N."/>
            <person name="Veneault-Fourrey C."/>
            <person name="LaButti K."/>
            <person name="Lindquist E.A."/>
            <person name="Lipzen A."/>
            <person name="Lundell T."/>
            <person name="Morin E."/>
            <person name="Murat C."/>
            <person name="Sun H."/>
            <person name="Tunlid A."/>
            <person name="Henrissat B."/>
            <person name="Grigoriev I.V."/>
            <person name="Hibbett D.S."/>
            <person name="Martin F."/>
            <person name="Nordberg H.P."/>
            <person name="Cantor M.N."/>
            <person name="Hua S.X."/>
        </authorList>
    </citation>
    <scope>NUCLEOTIDE SEQUENCE [LARGE SCALE GENOMIC DNA]</scope>
    <source>
        <strain evidence="6 7">MAFF 305830</strain>
    </source>
</reference>
<dbReference type="HOGENOM" id="CLU_002472_8_0_1"/>
<dbReference type="GO" id="GO:0051026">
    <property type="term" value="P:chiasma assembly"/>
    <property type="evidence" value="ECO:0007669"/>
    <property type="project" value="TreeGrafter"/>
</dbReference>
<accession>A0A0C2WV46</accession>
<dbReference type="PANTHER" id="PTHR11361:SF20">
    <property type="entry name" value="MUTS PROTEIN HOMOLOG 5"/>
    <property type="match status" value="1"/>
</dbReference>
<dbReference type="Gene3D" id="1.10.1420.10">
    <property type="match status" value="1"/>
</dbReference>
<comment type="similarity">
    <text evidence="1">Belongs to the DNA mismatch repair MutS family.</text>
</comment>
<keyword evidence="3" id="KW-0067">ATP-binding</keyword>
<dbReference type="GO" id="GO:0006298">
    <property type="term" value="P:mismatch repair"/>
    <property type="evidence" value="ECO:0007669"/>
    <property type="project" value="InterPro"/>
</dbReference>
<dbReference type="InterPro" id="IPR036187">
    <property type="entry name" value="DNA_mismatch_repair_MutS_sf"/>
</dbReference>
<dbReference type="Proteomes" id="UP000054097">
    <property type="component" value="Unassembled WGS sequence"/>
</dbReference>
<dbReference type="InterPro" id="IPR027417">
    <property type="entry name" value="P-loop_NTPase"/>
</dbReference>
<dbReference type="SUPFAM" id="SSF48334">
    <property type="entry name" value="DNA repair protein MutS, domain III"/>
    <property type="match status" value="1"/>
</dbReference>
<evidence type="ECO:0000256" key="4">
    <source>
        <dbReference type="ARBA" id="ARBA00023125"/>
    </source>
</evidence>
<feature type="domain" description="DNA mismatch repair proteins mutS family" evidence="5">
    <location>
        <begin position="674"/>
        <end position="690"/>
    </location>
</feature>
<evidence type="ECO:0000313" key="7">
    <source>
        <dbReference type="Proteomes" id="UP000054097"/>
    </source>
</evidence>
<dbReference type="GO" id="GO:0030983">
    <property type="term" value="F:mismatched DNA binding"/>
    <property type="evidence" value="ECO:0007669"/>
    <property type="project" value="InterPro"/>
</dbReference>
<evidence type="ECO:0000256" key="3">
    <source>
        <dbReference type="ARBA" id="ARBA00022840"/>
    </source>
</evidence>
<sequence length="882" mass="99254">MCSNGRLACSYFDPERGILYTMEDTDENRHYDLTARILEQISPTLVLTSSRSEELFMDAVRDHMENIEGQFQIRPWKEFTPTRGLARLQTLPLLSDSIPNNDQARDEDMDSEPRNAYDFMRRRQVSHPALAQWKAGVRLGNFASDANRSPFCYSTIGALLDHLARVKAVQEDVEDVSELRDILGIEYMALEDVMQINTDALISLQIFLNEKHASVYSDAVKEGLSIYGILNQTKTPIGGALLRQWLMRPSTSLDVIRERHDTVECLIHPDNINTMDQLQKSIGGLRGGPRALARLRKGKATLLNWKAIVHYWTNSAMLRAAILELRHSENIPVLRNLVVLIEGSTFFEVAEMIDNTIDWEESVNIGRVTVKPMVDERLDEWKETLAGIDPLLSRAAQSVAAEIPISHAGLYRELNVIYFPQLGYLISVPLRDDLPDAQQRIGLDGWNFQFMTDESVYFKSDKMHDMDTHIGDLSTFIIAREIEILQQVEEAVLEHADSITTICEQAGVLDCLLCFAIASNSYQWTRPTMCNEIVIDIHEGRHPLQELVDDQFVANDTYAIHWDALLGLDDEQSTTRDGETLPEDRGVRNKRNPIVVCTGANASGKSVYLKQCALIPFMAQIGCFVPATSARLGIIEKVFTRIQTRESVSKMQSAFMIDLNQVSLALRNMTTPRSLLILDEFGKGTLPADGAGLFTGVIKHLLNLGDSCPLVFAATHFHEVLNVDMLSPSLPISFVHMAVMITTEKGDILEAPRDQARGDGIQSNEEGSHLVRPGEAVTYLFKVSEGLCLHSHASKCALTWGIPPRIVQRAEHVSELLSRNELNVLLDEQMSEKEREELVECEAICRRFMEWDLEELIRRREFECVRPLLAELVEGAPGGDAQ</sequence>
<protein>
    <recommendedName>
        <fullName evidence="5">DNA mismatch repair proteins mutS family domain-containing protein</fullName>
    </recommendedName>
</protein>
<dbReference type="SMART" id="SM00533">
    <property type="entry name" value="MUTSd"/>
    <property type="match status" value="1"/>
</dbReference>
<dbReference type="OrthoDB" id="29596at2759"/>
<dbReference type="InterPro" id="IPR045076">
    <property type="entry name" value="MutS"/>
</dbReference>